<dbReference type="InterPro" id="IPR013873">
    <property type="entry name" value="Cdc37_C"/>
</dbReference>
<dbReference type="SMART" id="SM01071">
    <property type="entry name" value="CDC37_N"/>
    <property type="match status" value="1"/>
</dbReference>
<proteinExistence type="inferred from homology"/>
<accession>A0A1Y2HW19</accession>
<dbReference type="GO" id="GO:0006457">
    <property type="term" value="P:protein folding"/>
    <property type="evidence" value="ECO:0007669"/>
    <property type="project" value="TreeGrafter"/>
</dbReference>
<evidence type="ECO:0000259" key="8">
    <source>
        <dbReference type="SMART" id="SM01070"/>
    </source>
</evidence>
<feature type="domain" description="Cdc37 Hsp90 binding" evidence="8">
    <location>
        <begin position="153"/>
        <end position="340"/>
    </location>
</feature>
<evidence type="ECO:0000313" key="10">
    <source>
        <dbReference type="EMBL" id="ORZ38807.1"/>
    </source>
</evidence>
<dbReference type="Pfam" id="PF08565">
    <property type="entry name" value="CDC37_M"/>
    <property type="match status" value="1"/>
</dbReference>
<dbReference type="InterPro" id="IPR013855">
    <property type="entry name" value="Cdc37_N_dom"/>
</dbReference>
<dbReference type="PANTHER" id="PTHR12800:SF4">
    <property type="entry name" value="HSP90 CO-CHAPERONE CDC37"/>
    <property type="match status" value="1"/>
</dbReference>
<dbReference type="Gene3D" id="1.20.58.610">
    <property type="entry name" value="Cdc37, Hsp90 binding domain"/>
    <property type="match status" value="1"/>
</dbReference>
<evidence type="ECO:0000259" key="7">
    <source>
        <dbReference type="SMART" id="SM01069"/>
    </source>
</evidence>
<evidence type="ECO:0000256" key="3">
    <source>
        <dbReference type="ARBA" id="ARBA00022490"/>
    </source>
</evidence>
<dbReference type="AlphaFoldDB" id="A0A1Y2HW19"/>
<dbReference type="SMART" id="SM01070">
    <property type="entry name" value="CDC37_M"/>
    <property type="match status" value="1"/>
</dbReference>
<dbReference type="GO" id="GO:0019901">
    <property type="term" value="F:protein kinase binding"/>
    <property type="evidence" value="ECO:0007669"/>
    <property type="project" value="InterPro"/>
</dbReference>
<dbReference type="GO" id="GO:0051087">
    <property type="term" value="F:protein-folding chaperone binding"/>
    <property type="evidence" value="ECO:0007669"/>
    <property type="project" value="TreeGrafter"/>
</dbReference>
<dbReference type="GO" id="GO:0051082">
    <property type="term" value="F:unfolded protein binding"/>
    <property type="evidence" value="ECO:0007669"/>
    <property type="project" value="TreeGrafter"/>
</dbReference>
<feature type="region of interest" description="Disordered" evidence="6">
    <location>
        <begin position="481"/>
        <end position="504"/>
    </location>
</feature>
<feature type="domain" description="Cdc37 C-terminal" evidence="7">
    <location>
        <begin position="423"/>
        <end position="504"/>
    </location>
</feature>
<dbReference type="Pfam" id="PF03234">
    <property type="entry name" value="CDC37_N"/>
    <property type="match status" value="1"/>
</dbReference>
<comment type="caution">
    <text evidence="10">The sequence shown here is derived from an EMBL/GenBank/DDBJ whole genome shotgun (WGS) entry which is preliminary data.</text>
</comment>
<dbReference type="InterPro" id="IPR013874">
    <property type="entry name" value="Cdc37_Hsp90-bd"/>
</dbReference>
<name>A0A1Y2HW19_9FUNG</name>
<dbReference type="Gene3D" id="6.10.140.250">
    <property type="match status" value="2"/>
</dbReference>
<protein>
    <recommendedName>
        <fullName evidence="5">Hsp90 chaperone protein kinase-targeting subunit</fullName>
    </recommendedName>
</protein>
<evidence type="ECO:0000259" key="9">
    <source>
        <dbReference type="SMART" id="SM01071"/>
    </source>
</evidence>
<evidence type="ECO:0000256" key="6">
    <source>
        <dbReference type="SAM" id="MobiDB-lite"/>
    </source>
</evidence>
<dbReference type="SMART" id="SM01069">
    <property type="entry name" value="CDC37_C"/>
    <property type="match status" value="2"/>
</dbReference>
<evidence type="ECO:0000256" key="5">
    <source>
        <dbReference type="ARBA" id="ARBA00031396"/>
    </source>
</evidence>
<reference evidence="10 11" key="1">
    <citation type="submission" date="2016-07" db="EMBL/GenBank/DDBJ databases">
        <title>Pervasive Adenine N6-methylation of Active Genes in Fungi.</title>
        <authorList>
            <consortium name="DOE Joint Genome Institute"/>
            <person name="Mondo S.J."/>
            <person name="Dannebaum R.O."/>
            <person name="Kuo R.C."/>
            <person name="Labutti K."/>
            <person name="Haridas S."/>
            <person name="Kuo A."/>
            <person name="Salamov A."/>
            <person name="Ahrendt S.R."/>
            <person name="Lipzen A."/>
            <person name="Sullivan W."/>
            <person name="Andreopoulos W.B."/>
            <person name="Clum A."/>
            <person name="Lindquist E."/>
            <person name="Daum C."/>
            <person name="Ramamoorthy G.K."/>
            <person name="Gryganskyi A."/>
            <person name="Culley D."/>
            <person name="Magnuson J.K."/>
            <person name="James T.Y."/>
            <person name="O'Malley M.A."/>
            <person name="Stajich J.E."/>
            <person name="Spatafora J.W."/>
            <person name="Visel A."/>
            <person name="Grigoriev I.V."/>
        </authorList>
    </citation>
    <scope>NUCLEOTIDE SEQUENCE [LARGE SCALE GENOMIC DNA]</scope>
    <source>
        <strain evidence="10 11">PL171</strain>
    </source>
</reference>
<comment type="subcellular location">
    <subcellularLocation>
        <location evidence="1">Cytoplasm</location>
    </subcellularLocation>
</comment>
<dbReference type="STRING" id="765915.A0A1Y2HW19"/>
<dbReference type="SUPFAM" id="SSF101391">
    <property type="entry name" value="Hsp90 co-chaperone CDC37"/>
    <property type="match status" value="2"/>
</dbReference>
<dbReference type="PANTHER" id="PTHR12800">
    <property type="entry name" value="CDC37-RELATED"/>
    <property type="match status" value="1"/>
</dbReference>
<keyword evidence="3" id="KW-0963">Cytoplasm</keyword>
<dbReference type="GO" id="GO:0050821">
    <property type="term" value="P:protein stabilization"/>
    <property type="evidence" value="ECO:0007669"/>
    <property type="project" value="TreeGrafter"/>
</dbReference>
<evidence type="ECO:0000256" key="4">
    <source>
        <dbReference type="ARBA" id="ARBA00023186"/>
    </source>
</evidence>
<dbReference type="InterPro" id="IPR004918">
    <property type="entry name" value="Cdc37"/>
</dbReference>
<feature type="region of interest" description="Disordered" evidence="6">
    <location>
        <begin position="157"/>
        <end position="185"/>
    </location>
</feature>
<evidence type="ECO:0000256" key="2">
    <source>
        <dbReference type="ARBA" id="ARBA00006222"/>
    </source>
</evidence>
<feature type="domain" description="Cdc37 N-terminal" evidence="9">
    <location>
        <begin position="3"/>
        <end position="144"/>
    </location>
</feature>
<evidence type="ECO:0000256" key="1">
    <source>
        <dbReference type="ARBA" id="ARBA00004496"/>
    </source>
</evidence>
<comment type="similarity">
    <text evidence="2">Belongs to the CDC37 family.</text>
</comment>
<dbReference type="EMBL" id="MCFL01000007">
    <property type="protein sequence ID" value="ORZ38807.1"/>
    <property type="molecule type" value="Genomic_DNA"/>
</dbReference>
<feature type="domain" description="Cdc37 C-terminal" evidence="7">
    <location>
        <begin position="339"/>
        <end position="422"/>
    </location>
</feature>
<organism evidence="10 11">
    <name type="scientific">Catenaria anguillulae PL171</name>
    <dbReference type="NCBI Taxonomy" id="765915"/>
    <lineage>
        <taxon>Eukaryota</taxon>
        <taxon>Fungi</taxon>
        <taxon>Fungi incertae sedis</taxon>
        <taxon>Blastocladiomycota</taxon>
        <taxon>Blastocladiomycetes</taxon>
        <taxon>Blastocladiales</taxon>
        <taxon>Catenariaceae</taxon>
        <taxon>Catenaria</taxon>
    </lineage>
</organism>
<dbReference type="GO" id="GO:0005737">
    <property type="term" value="C:cytoplasm"/>
    <property type="evidence" value="ECO:0007669"/>
    <property type="project" value="UniProtKB-SubCell"/>
</dbReference>
<dbReference type="Pfam" id="PF08564">
    <property type="entry name" value="CDC37_C"/>
    <property type="match status" value="2"/>
</dbReference>
<dbReference type="GO" id="GO:0031072">
    <property type="term" value="F:heat shock protein binding"/>
    <property type="evidence" value="ECO:0007669"/>
    <property type="project" value="TreeGrafter"/>
</dbReference>
<evidence type="ECO:0000313" key="11">
    <source>
        <dbReference type="Proteomes" id="UP000193411"/>
    </source>
</evidence>
<dbReference type="InterPro" id="IPR038189">
    <property type="entry name" value="Cdc37_Hsp90-bd_sf"/>
</dbReference>
<feature type="compositionally biased region" description="Low complexity" evidence="6">
    <location>
        <begin position="157"/>
        <end position="183"/>
    </location>
</feature>
<gene>
    <name evidence="10" type="ORF">BCR44DRAFT_1427826</name>
</gene>
<dbReference type="Proteomes" id="UP000193411">
    <property type="component" value="Unassembled WGS sequence"/>
</dbReference>
<keyword evidence="11" id="KW-1185">Reference proteome</keyword>
<dbReference type="OrthoDB" id="440202at2759"/>
<keyword evidence="4" id="KW-0143">Chaperone</keyword>
<sequence>MSRVDYSKWDHIELSDDEDVEVHPNVDKKSFIRWRQQQIHEERAQRKHGIEQYAKQLEWLDKYLAILDHFPDPSKDVIDKAHKLLAEFQNVPDNLQFTKVHNSPQAFDKFRQHVRKHRETIVKERERLVQEDKMKVGMEIYASLGLSQRCRINKDSPSTAAAAVPPAKSTPSSSSKSASSASKKTTEVVEVLNPLAANKAKAQHAKEAAKAQRGPEDKYITTDEALVFANWSTTDYKGMYAYLRDHAWLVASSVSDEILAAAFQAEMDGRHAKTKQYVHQAQVIQFCVNLGANGAPMFFSKITDPSHQATQLFRADIDRTLAHIVKRSQVLAAKAKGELESSINLDPVGNKMEVFRSLPADLQQALVAEDMAKVGEALGKVKSDREREALRQKMMDSGILVNPNAPHGPAPKLEDIVDDEGKVVTGEERIELFKQLPREFGKALLDGDLDKAQEVLQAMPEDEQEAALQICKKGGFLEFEEADEDEYEAEHGQPEDSGVEQESS</sequence>